<protein>
    <submittedName>
        <fullName evidence="1">Uncharacterized protein</fullName>
    </submittedName>
</protein>
<dbReference type="AlphaFoldDB" id="X0WRG7"/>
<accession>X0WRG7</accession>
<dbReference type="EMBL" id="BARS01036247">
    <property type="protein sequence ID" value="GAG27123.1"/>
    <property type="molecule type" value="Genomic_DNA"/>
</dbReference>
<reference evidence="1" key="1">
    <citation type="journal article" date="2014" name="Front. Microbiol.">
        <title>High frequency of phylogenetically diverse reductive dehalogenase-homologous genes in deep subseafloor sedimentary metagenomes.</title>
        <authorList>
            <person name="Kawai M."/>
            <person name="Futagami T."/>
            <person name="Toyoda A."/>
            <person name="Takaki Y."/>
            <person name="Nishi S."/>
            <person name="Hori S."/>
            <person name="Arai W."/>
            <person name="Tsubouchi T."/>
            <person name="Morono Y."/>
            <person name="Uchiyama I."/>
            <person name="Ito T."/>
            <person name="Fujiyama A."/>
            <person name="Inagaki F."/>
            <person name="Takami H."/>
        </authorList>
    </citation>
    <scope>NUCLEOTIDE SEQUENCE</scope>
    <source>
        <strain evidence="1">Expedition CK06-06</strain>
    </source>
</reference>
<organism evidence="1">
    <name type="scientific">marine sediment metagenome</name>
    <dbReference type="NCBI Taxonomy" id="412755"/>
    <lineage>
        <taxon>unclassified sequences</taxon>
        <taxon>metagenomes</taxon>
        <taxon>ecological metagenomes</taxon>
    </lineage>
</organism>
<sequence length="151" mass="17429">MLEGRRQVGVKATELLEDSTSEMLMMLSDENLLWLYNSPFFDDLEKKVSKKGLNVQLITNFSPTSTYVLEEVSLGKGDFTYKELDEAPCFIISDNGQMLLLMRRGEEKEGKPYAMWTNYWTLVNSYRLLFNLLWKEPDEEALKIAGIPQVS</sequence>
<evidence type="ECO:0000313" key="1">
    <source>
        <dbReference type="EMBL" id="GAG27123.1"/>
    </source>
</evidence>
<comment type="caution">
    <text evidence="1">The sequence shown here is derived from an EMBL/GenBank/DDBJ whole genome shotgun (WGS) entry which is preliminary data.</text>
</comment>
<proteinExistence type="predicted"/>
<gene>
    <name evidence="1" type="ORF">S01H1_55742</name>
</gene>
<name>X0WRG7_9ZZZZ</name>